<keyword evidence="4" id="KW-1185">Reference proteome</keyword>
<dbReference type="InParanoid" id="A0A482XNT1"/>
<reference evidence="3 4" key="1">
    <citation type="journal article" date="2017" name="Gigascience">
        <title>Genome sequence of the small brown planthopper, Laodelphax striatellus.</title>
        <authorList>
            <person name="Zhu J."/>
            <person name="Jiang F."/>
            <person name="Wang X."/>
            <person name="Yang P."/>
            <person name="Bao Y."/>
            <person name="Zhao W."/>
            <person name="Wang W."/>
            <person name="Lu H."/>
            <person name="Wang Q."/>
            <person name="Cui N."/>
            <person name="Li J."/>
            <person name="Chen X."/>
            <person name="Luo L."/>
            <person name="Yu J."/>
            <person name="Kang L."/>
            <person name="Cui F."/>
        </authorList>
    </citation>
    <scope>NUCLEOTIDE SEQUENCE [LARGE SCALE GENOMIC DNA]</scope>
    <source>
        <strain evidence="3">Lst14</strain>
    </source>
</reference>
<keyword evidence="1" id="KW-1133">Transmembrane helix</keyword>
<name>A0A482XNT1_LAOST</name>
<dbReference type="GO" id="GO:0070291">
    <property type="term" value="P:N-acylethanolamine metabolic process"/>
    <property type="evidence" value="ECO:0007669"/>
    <property type="project" value="TreeGrafter"/>
</dbReference>
<comment type="caution">
    <text evidence="3">The sequence shown here is derived from an EMBL/GenBank/DDBJ whole genome shotgun (WGS) entry which is preliminary data.</text>
</comment>
<dbReference type="PANTHER" id="PTHR46320:SF1">
    <property type="entry name" value="GLYCEROPHOSPHODIESTER PHOSPHODIESTERASE 1"/>
    <property type="match status" value="1"/>
</dbReference>
<feature type="domain" description="GP-PDE" evidence="2">
    <location>
        <begin position="92"/>
        <end position="211"/>
    </location>
</feature>
<organism evidence="3 4">
    <name type="scientific">Laodelphax striatellus</name>
    <name type="common">Small brown planthopper</name>
    <name type="synonym">Delphax striatella</name>
    <dbReference type="NCBI Taxonomy" id="195883"/>
    <lineage>
        <taxon>Eukaryota</taxon>
        <taxon>Metazoa</taxon>
        <taxon>Ecdysozoa</taxon>
        <taxon>Arthropoda</taxon>
        <taxon>Hexapoda</taxon>
        <taxon>Insecta</taxon>
        <taxon>Pterygota</taxon>
        <taxon>Neoptera</taxon>
        <taxon>Paraneoptera</taxon>
        <taxon>Hemiptera</taxon>
        <taxon>Auchenorrhyncha</taxon>
        <taxon>Fulgoroidea</taxon>
        <taxon>Delphacidae</taxon>
        <taxon>Criomorphinae</taxon>
        <taxon>Laodelphax</taxon>
    </lineage>
</organism>
<dbReference type="AlphaFoldDB" id="A0A482XNT1"/>
<gene>
    <name evidence="3" type="ORF">LSTR_LSTR012616</name>
</gene>
<evidence type="ECO:0000256" key="1">
    <source>
        <dbReference type="SAM" id="Phobius"/>
    </source>
</evidence>
<protein>
    <recommendedName>
        <fullName evidence="2">GP-PDE domain-containing protein</fullName>
    </recommendedName>
</protein>
<evidence type="ECO:0000313" key="3">
    <source>
        <dbReference type="EMBL" id="RZF47039.1"/>
    </source>
</evidence>
<dbReference type="Pfam" id="PF03009">
    <property type="entry name" value="GDPD"/>
    <property type="match status" value="1"/>
</dbReference>
<feature type="transmembrane region" description="Helical" evidence="1">
    <location>
        <begin position="30"/>
        <end position="51"/>
    </location>
</feature>
<feature type="transmembrane region" description="Helical" evidence="1">
    <location>
        <begin position="7"/>
        <end position="24"/>
    </location>
</feature>
<accession>A0A482XNT1</accession>
<dbReference type="SMR" id="A0A482XNT1"/>
<dbReference type="GO" id="GO:0005886">
    <property type="term" value="C:plasma membrane"/>
    <property type="evidence" value="ECO:0007669"/>
    <property type="project" value="TreeGrafter"/>
</dbReference>
<dbReference type="InterPro" id="IPR030395">
    <property type="entry name" value="GP_PDE_dom"/>
</dbReference>
<dbReference type="SUPFAM" id="SSF51695">
    <property type="entry name" value="PLC-like phosphodiesterases"/>
    <property type="match status" value="1"/>
</dbReference>
<dbReference type="InterPro" id="IPR017946">
    <property type="entry name" value="PLC-like_Pdiesterase_TIM-brl"/>
</dbReference>
<keyword evidence="1" id="KW-0812">Transmembrane</keyword>
<dbReference type="STRING" id="195883.A0A482XNT1"/>
<dbReference type="PANTHER" id="PTHR46320">
    <property type="entry name" value="GLYCEROPHOSPHODIESTER PHOSPHODIESTERASE 1"/>
    <property type="match status" value="1"/>
</dbReference>
<dbReference type="GO" id="GO:0008889">
    <property type="term" value="F:glycerophosphodiester phosphodiesterase activity"/>
    <property type="evidence" value="ECO:0007669"/>
    <property type="project" value="TreeGrafter"/>
</dbReference>
<proteinExistence type="predicted"/>
<keyword evidence="1" id="KW-0472">Membrane</keyword>
<dbReference type="GO" id="GO:0006580">
    <property type="term" value="P:ethanolamine metabolic process"/>
    <property type="evidence" value="ECO:0007669"/>
    <property type="project" value="TreeGrafter"/>
</dbReference>
<evidence type="ECO:0000313" key="4">
    <source>
        <dbReference type="Proteomes" id="UP000291343"/>
    </source>
</evidence>
<dbReference type="GO" id="GO:0006644">
    <property type="term" value="P:phospholipid metabolic process"/>
    <property type="evidence" value="ECO:0007669"/>
    <property type="project" value="TreeGrafter"/>
</dbReference>
<sequence length="211" mass="23607">MNLSICITCYVVFLFLYSIIIIAIEATSFYVGLTFAILPLLCYILLNWFAIPKPSEAAVHEILGENLWQNEAVRSSFESDSSSSLDDNAFVIRTIAHRGCGLDAPENSIAAMKLCKKNGCKCIEIDVFLTADKIAVVFHDDTLDRMTDGVGLISEHTYEDLQRLQLVFQPKFDAKDTFADERIPTLDECIAFCMESNTKLILDVKDSSNEV</sequence>
<dbReference type="PROSITE" id="PS51704">
    <property type="entry name" value="GP_PDE"/>
    <property type="match status" value="1"/>
</dbReference>
<dbReference type="Proteomes" id="UP000291343">
    <property type="component" value="Unassembled WGS sequence"/>
</dbReference>
<dbReference type="PROSITE" id="PS50007">
    <property type="entry name" value="PIPLC_X_DOMAIN"/>
    <property type="match status" value="1"/>
</dbReference>
<dbReference type="EMBL" id="QKKF02004942">
    <property type="protein sequence ID" value="RZF47039.1"/>
    <property type="molecule type" value="Genomic_DNA"/>
</dbReference>
<dbReference type="OrthoDB" id="197419at2759"/>
<dbReference type="Gene3D" id="3.20.20.190">
    <property type="entry name" value="Phosphatidylinositol (PI) phosphodiesterase"/>
    <property type="match status" value="1"/>
</dbReference>
<evidence type="ECO:0000259" key="2">
    <source>
        <dbReference type="PROSITE" id="PS51704"/>
    </source>
</evidence>